<evidence type="ECO:0000256" key="13">
    <source>
        <dbReference type="ARBA" id="ARBA00023136"/>
    </source>
</evidence>
<dbReference type="InterPro" id="IPR029016">
    <property type="entry name" value="GAF-like_dom_sf"/>
</dbReference>
<keyword evidence="7 14" id="KW-0812">Transmembrane</keyword>
<keyword evidence="9 18" id="KW-0418">Kinase</keyword>
<keyword evidence="11 14" id="KW-1133">Transmembrane helix</keyword>
<keyword evidence="19" id="KW-1185">Reference proteome</keyword>
<dbReference type="InterPro" id="IPR011620">
    <property type="entry name" value="Sig_transdc_His_kinase_LytS_TM"/>
</dbReference>
<evidence type="ECO:0000256" key="12">
    <source>
        <dbReference type="ARBA" id="ARBA00023012"/>
    </source>
</evidence>
<feature type="domain" description="Histidine kinase/HSP90-like ATPase" evidence="15">
    <location>
        <begin position="476"/>
        <end position="577"/>
    </location>
</feature>
<evidence type="ECO:0000256" key="14">
    <source>
        <dbReference type="SAM" id="Phobius"/>
    </source>
</evidence>
<keyword evidence="8" id="KW-0547">Nucleotide-binding</keyword>
<dbReference type="SUPFAM" id="SSF55781">
    <property type="entry name" value="GAF domain-like"/>
    <property type="match status" value="1"/>
</dbReference>
<feature type="transmembrane region" description="Helical" evidence="14">
    <location>
        <begin position="154"/>
        <end position="173"/>
    </location>
</feature>
<evidence type="ECO:0000259" key="16">
    <source>
        <dbReference type="Pfam" id="PF06580"/>
    </source>
</evidence>
<dbReference type="InterPro" id="IPR010559">
    <property type="entry name" value="Sig_transdc_His_kin_internal"/>
</dbReference>
<comment type="caution">
    <text evidence="18">The sequence shown here is derived from an EMBL/GenBank/DDBJ whole genome shotgun (WGS) entry which is preliminary data.</text>
</comment>
<reference evidence="18 19" key="1">
    <citation type="submission" date="2023-02" db="EMBL/GenBank/DDBJ databases">
        <title>Oceanobacillus kimchii IFOP_LL358 isolated form Alexandrium catenella lab strain.</title>
        <authorList>
            <person name="Gajardo G."/>
            <person name="Ueki S."/>
            <person name="Maruyama F."/>
        </authorList>
    </citation>
    <scope>NUCLEOTIDE SEQUENCE [LARGE SCALE GENOMIC DNA]</scope>
    <source>
        <strain evidence="18 19">IFOP_LL358</strain>
    </source>
</reference>
<feature type="domain" description="Signal transduction histidine kinase internal region" evidence="16">
    <location>
        <begin position="377"/>
        <end position="455"/>
    </location>
</feature>
<evidence type="ECO:0000256" key="9">
    <source>
        <dbReference type="ARBA" id="ARBA00022777"/>
    </source>
</evidence>
<sequence length="591" mass="65238">MIELTIVLFQRIGLLLLMAFILTRIPLFRSLLDKDITLKTVILHSLIFGLISIIGAHAGVVMIGNELIMQAWIMNVAVDEVLIGFSVVVVMIAGLLGGPFVGLGSGMVAGLYIIFLGGGGWIANSLINPLAGLLTGWAGQFFSDDRVMSPNKALFIGIFPPVLHMGLLLIMLPDQQIGVQIVNTIGIPLVVTNSIALAIFTMMIRLALNETEKEAALETNRALTIAEKALPLLSEEPGTMNANKMAKLLFNELDIAAISITNRTTVLSHVGLGDDHHRPEEPLKMRLSRKAVKEGKIQIAYHQSDIQCGVDNCKLKTAIMVPIYRSGEVIGLINLYYRHSQQITAVEITLAKGLGTIISNQISGLEAEKVKKLLKEAEMRNLQAQINPHFLFNTFHLIHSLLRVDTEKARHILVQLSQFMRANLKIASVSLVPLHKELEHLQAYLEIVQARFPDQITTSIHVDDHLLNIEIPPATLQPLVENSIQHGLSLATTKGILTINISKIENNVLIELLDNGQGFEESLLPLLGKEPLHQQNKGNGIALYNINQRLISLLGDESELQIQNIDNGSMVQFIIPNRDCKKVEQFHMNTY</sequence>
<dbReference type="InterPro" id="IPR003594">
    <property type="entry name" value="HATPase_dom"/>
</dbReference>
<protein>
    <recommendedName>
        <fullName evidence="3">histidine kinase</fullName>
        <ecNumber evidence="3">2.7.13.3</ecNumber>
    </recommendedName>
</protein>
<feature type="domain" description="Signal transduction histidine kinase 5TM receptor LytS transmembrane region" evidence="17">
    <location>
        <begin position="25"/>
        <end position="205"/>
    </location>
</feature>
<dbReference type="EMBL" id="BSKO01000001">
    <property type="protein sequence ID" value="GLO66080.1"/>
    <property type="molecule type" value="Genomic_DNA"/>
</dbReference>
<dbReference type="Gene3D" id="3.30.450.40">
    <property type="match status" value="1"/>
</dbReference>
<keyword evidence="4" id="KW-1003">Cell membrane</keyword>
<evidence type="ECO:0000256" key="6">
    <source>
        <dbReference type="ARBA" id="ARBA00022679"/>
    </source>
</evidence>
<keyword evidence="13 14" id="KW-0472">Membrane</keyword>
<accession>A0ABQ5THZ5</accession>
<evidence type="ECO:0000256" key="2">
    <source>
        <dbReference type="ARBA" id="ARBA00004651"/>
    </source>
</evidence>
<evidence type="ECO:0000313" key="19">
    <source>
        <dbReference type="Proteomes" id="UP001275436"/>
    </source>
</evidence>
<dbReference type="Gene3D" id="3.30.565.10">
    <property type="entry name" value="Histidine kinase-like ATPase, C-terminal domain"/>
    <property type="match status" value="1"/>
</dbReference>
<keyword evidence="6" id="KW-0808">Transferase</keyword>
<feature type="transmembrane region" description="Helical" evidence="14">
    <location>
        <begin position="121"/>
        <end position="142"/>
    </location>
</feature>
<dbReference type="InterPro" id="IPR036890">
    <property type="entry name" value="HATPase_C_sf"/>
</dbReference>
<dbReference type="Proteomes" id="UP001275436">
    <property type="component" value="Unassembled WGS sequence"/>
</dbReference>
<evidence type="ECO:0000256" key="8">
    <source>
        <dbReference type="ARBA" id="ARBA00022741"/>
    </source>
</evidence>
<evidence type="ECO:0000313" key="18">
    <source>
        <dbReference type="EMBL" id="GLO66080.1"/>
    </source>
</evidence>
<comment type="catalytic activity">
    <reaction evidence="1">
        <text>ATP + protein L-histidine = ADP + protein N-phospho-L-histidine.</text>
        <dbReference type="EC" id="2.7.13.3"/>
    </reaction>
</comment>
<evidence type="ECO:0000256" key="7">
    <source>
        <dbReference type="ARBA" id="ARBA00022692"/>
    </source>
</evidence>
<dbReference type="PANTHER" id="PTHR34220">
    <property type="entry name" value="SENSOR HISTIDINE KINASE YPDA"/>
    <property type="match status" value="1"/>
</dbReference>
<evidence type="ECO:0000256" key="10">
    <source>
        <dbReference type="ARBA" id="ARBA00022840"/>
    </source>
</evidence>
<dbReference type="GO" id="GO:0016301">
    <property type="term" value="F:kinase activity"/>
    <property type="evidence" value="ECO:0007669"/>
    <property type="project" value="UniProtKB-KW"/>
</dbReference>
<dbReference type="Pfam" id="PF02518">
    <property type="entry name" value="HATPase_c"/>
    <property type="match status" value="1"/>
</dbReference>
<feature type="transmembrane region" description="Helical" evidence="14">
    <location>
        <begin position="41"/>
        <end position="61"/>
    </location>
</feature>
<dbReference type="EC" id="2.7.13.3" evidence="3"/>
<name>A0ABQ5THZ5_9BACI</name>
<keyword evidence="5" id="KW-0597">Phosphoprotein</keyword>
<dbReference type="PANTHER" id="PTHR34220:SF7">
    <property type="entry name" value="SENSOR HISTIDINE KINASE YPDA"/>
    <property type="match status" value="1"/>
</dbReference>
<evidence type="ECO:0000256" key="5">
    <source>
        <dbReference type="ARBA" id="ARBA00022553"/>
    </source>
</evidence>
<feature type="transmembrane region" description="Helical" evidence="14">
    <location>
        <begin position="12"/>
        <end position="29"/>
    </location>
</feature>
<dbReference type="RefSeq" id="WP_017796753.1">
    <property type="nucleotide sequence ID" value="NZ_BSKO01000001.1"/>
</dbReference>
<evidence type="ECO:0000256" key="4">
    <source>
        <dbReference type="ARBA" id="ARBA00022475"/>
    </source>
</evidence>
<comment type="subcellular location">
    <subcellularLocation>
        <location evidence="2">Cell membrane</location>
        <topology evidence="2">Multi-pass membrane protein</topology>
    </subcellularLocation>
</comment>
<proteinExistence type="predicted"/>
<feature type="transmembrane region" description="Helical" evidence="14">
    <location>
        <begin position="82"/>
        <end position="115"/>
    </location>
</feature>
<gene>
    <name evidence="18" type="primary">lytS</name>
    <name evidence="18" type="ORF">MACH08_18640</name>
</gene>
<dbReference type="Pfam" id="PF07694">
    <property type="entry name" value="5TM-5TMR_LYT"/>
    <property type="match status" value="1"/>
</dbReference>
<evidence type="ECO:0000256" key="1">
    <source>
        <dbReference type="ARBA" id="ARBA00000085"/>
    </source>
</evidence>
<organism evidence="18 19">
    <name type="scientific">Oceanobacillus kimchii</name>
    <dbReference type="NCBI Taxonomy" id="746691"/>
    <lineage>
        <taxon>Bacteria</taxon>
        <taxon>Bacillati</taxon>
        <taxon>Bacillota</taxon>
        <taxon>Bacilli</taxon>
        <taxon>Bacillales</taxon>
        <taxon>Bacillaceae</taxon>
        <taxon>Oceanobacillus</taxon>
    </lineage>
</organism>
<evidence type="ECO:0000259" key="17">
    <source>
        <dbReference type="Pfam" id="PF07694"/>
    </source>
</evidence>
<dbReference type="InterPro" id="IPR050640">
    <property type="entry name" value="Bact_2-comp_sensor_kinase"/>
</dbReference>
<keyword evidence="12" id="KW-0902">Two-component regulatory system</keyword>
<evidence type="ECO:0000256" key="11">
    <source>
        <dbReference type="ARBA" id="ARBA00022989"/>
    </source>
</evidence>
<evidence type="ECO:0000259" key="15">
    <source>
        <dbReference type="Pfam" id="PF02518"/>
    </source>
</evidence>
<dbReference type="Pfam" id="PF06580">
    <property type="entry name" value="His_kinase"/>
    <property type="match status" value="1"/>
</dbReference>
<keyword evidence="10" id="KW-0067">ATP-binding</keyword>
<dbReference type="SUPFAM" id="SSF55874">
    <property type="entry name" value="ATPase domain of HSP90 chaperone/DNA topoisomerase II/histidine kinase"/>
    <property type="match status" value="1"/>
</dbReference>
<evidence type="ECO:0000256" key="3">
    <source>
        <dbReference type="ARBA" id="ARBA00012438"/>
    </source>
</evidence>
<feature type="transmembrane region" description="Helical" evidence="14">
    <location>
        <begin position="185"/>
        <end position="208"/>
    </location>
</feature>